<accession>A0ABR7UNE9</accession>
<keyword evidence="3" id="KW-1185">Reference proteome</keyword>
<dbReference type="InterPro" id="IPR000595">
    <property type="entry name" value="cNMP-bd_dom"/>
</dbReference>
<comment type="caution">
    <text evidence="2">The sequence shown here is derived from an EMBL/GenBank/DDBJ whole genome shotgun (WGS) entry which is preliminary data.</text>
</comment>
<proteinExistence type="predicted"/>
<feature type="domain" description="Cyclic nucleotide-binding" evidence="1">
    <location>
        <begin position="44"/>
        <end position="129"/>
    </location>
</feature>
<evidence type="ECO:0000313" key="3">
    <source>
        <dbReference type="Proteomes" id="UP000661715"/>
    </source>
</evidence>
<evidence type="ECO:0000313" key="2">
    <source>
        <dbReference type="EMBL" id="MBD0724406.1"/>
    </source>
</evidence>
<dbReference type="Gene3D" id="2.60.120.10">
    <property type="entry name" value="Jelly Rolls"/>
    <property type="match status" value="1"/>
</dbReference>
<dbReference type="Pfam" id="PF00027">
    <property type="entry name" value="cNMP_binding"/>
    <property type="match status" value="1"/>
</dbReference>
<dbReference type="Proteomes" id="UP000661715">
    <property type="component" value="Unassembled WGS sequence"/>
</dbReference>
<gene>
    <name evidence="2" type="ORF">B6A10_04355</name>
</gene>
<sequence>MFDFYETIIVMNLALSNFLFENKILRTESAAILLRFWNKDKMLKARELLLGFQQKDSNLYFVKKGCVRLFVVDKNGEQINLGFGYENSLITCFQTFIEGKPSLISIESIVDTELVAIAKEDLMPLIRSNPEIALWYQSMLELTLTGHIQRQVELLTLKPKERYDVFLKRSGHLLNRIPLKYIASYLMMKPETLSRIRARIS</sequence>
<organism evidence="2 3">
    <name type="scientific">Flavobacterium pokkalii</name>
    <dbReference type="NCBI Taxonomy" id="1940408"/>
    <lineage>
        <taxon>Bacteria</taxon>
        <taxon>Pseudomonadati</taxon>
        <taxon>Bacteroidota</taxon>
        <taxon>Flavobacteriia</taxon>
        <taxon>Flavobacteriales</taxon>
        <taxon>Flavobacteriaceae</taxon>
        <taxon>Flavobacterium</taxon>
    </lineage>
</organism>
<reference evidence="2 3" key="1">
    <citation type="journal article" date="2020" name="Microbiol. Res.">
        <title>Flavobacterium pokkalii sp. nov., a novel plant growth promoting native rhizobacteria isolated from pokkali rice grown in coastal saline affected agricultural regions of southern India, Kerala.</title>
        <authorList>
            <person name="Menon R.R."/>
            <person name="Kumari S."/>
            <person name="Viver T."/>
            <person name="Rameshkumar N."/>
        </authorList>
    </citation>
    <scope>NUCLEOTIDE SEQUENCE [LARGE SCALE GENOMIC DNA]</scope>
    <source>
        <strain evidence="2 3">L1I52</strain>
    </source>
</reference>
<dbReference type="InterPro" id="IPR014710">
    <property type="entry name" value="RmlC-like_jellyroll"/>
</dbReference>
<dbReference type="InterPro" id="IPR018490">
    <property type="entry name" value="cNMP-bd_dom_sf"/>
</dbReference>
<dbReference type="EMBL" id="NASZ01000004">
    <property type="protein sequence ID" value="MBD0724406.1"/>
    <property type="molecule type" value="Genomic_DNA"/>
</dbReference>
<evidence type="ECO:0000259" key="1">
    <source>
        <dbReference type="Pfam" id="PF00027"/>
    </source>
</evidence>
<name>A0ABR7UNE9_9FLAO</name>
<dbReference type="CDD" id="cd00038">
    <property type="entry name" value="CAP_ED"/>
    <property type="match status" value="1"/>
</dbReference>
<dbReference type="SUPFAM" id="SSF51206">
    <property type="entry name" value="cAMP-binding domain-like"/>
    <property type="match status" value="1"/>
</dbReference>
<protein>
    <recommendedName>
        <fullName evidence="1">Cyclic nucleotide-binding domain-containing protein</fullName>
    </recommendedName>
</protein>